<feature type="domain" description="AB hydrolase-1" evidence="3">
    <location>
        <begin position="196"/>
        <end position="368"/>
    </location>
</feature>
<organism evidence="4">
    <name type="scientific">Bionectria ochroleuca</name>
    <name type="common">Gliocladium roseum</name>
    <dbReference type="NCBI Taxonomy" id="29856"/>
    <lineage>
        <taxon>Eukaryota</taxon>
        <taxon>Fungi</taxon>
        <taxon>Dikarya</taxon>
        <taxon>Ascomycota</taxon>
        <taxon>Pezizomycotina</taxon>
        <taxon>Sordariomycetes</taxon>
        <taxon>Hypocreomycetidae</taxon>
        <taxon>Hypocreales</taxon>
        <taxon>Bionectriaceae</taxon>
        <taxon>Clonostachys</taxon>
    </lineage>
</organism>
<proteinExistence type="inferred from homology"/>
<dbReference type="Gene3D" id="1.20.1440.110">
    <property type="entry name" value="acylaminoacyl peptidase"/>
    <property type="match status" value="1"/>
</dbReference>
<feature type="chain" id="PRO_5002118366" description="AB hydrolase-1 domain-containing protein" evidence="2">
    <location>
        <begin position="24"/>
        <end position="432"/>
    </location>
</feature>
<dbReference type="EMBL" id="CDPU01000057">
    <property type="protein sequence ID" value="CEO55850.1"/>
    <property type="molecule type" value="Genomic_DNA"/>
</dbReference>
<sequence>MKSSALLITSILSTFSGMHNVQAEEQEEHPILLLDEDSTFHFEILGGLGQALTGGGDISPILGAAKNVTPGDFVKFTDIFYRLANETKAAALDPANAYDPINVRDTWFSAASYFRRADSFTHGDWDDPLINQLWGEMLSAFNKGINALPIPGQRVRIPADNFTVEAIWYSANSGGKHKKHPTLILGGGYDGAQEDMYHTIVTNALARGWNALTYEGPGQPTVRRNQNLGFIPHWERVLTPTIDWLLANKRAEVDTKRLALYGHSMGGYLAARAGAFEPRVKAILLNGGIFDVHESYLDQSPAVLTDLYKSGQKDGFDETALSLLSNPNVSSQIRWGIEHGMWAFKTRSPYDFFHQTEQYTLKDVISRIKVPVWIADAELEGFFRGQPQKVKEALGEKATLHPFTGTAGYHCQAGALQELNRAIFAWLHKTLG</sequence>
<protein>
    <recommendedName>
        <fullName evidence="3">AB hydrolase-1 domain-containing protein</fullName>
    </recommendedName>
</protein>
<feature type="signal peptide" evidence="2">
    <location>
        <begin position="1"/>
        <end position="23"/>
    </location>
</feature>
<dbReference type="InterPro" id="IPR029058">
    <property type="entry name" value="AB_hydrolase_fold"/>
</dbReference>
<dbReference type="PANTHER" id="PTHR22946:SF12">
    <property type="entry name" value="CONIDIAL PIGMENT BIOSYNTHESIS PROTEIN AYG1 (AFU_ORTHOLOGUE AFUA_2G17550)"/>
    <property type="match status" value="1"/>
</dbReference>
<evidence type="ECO:0000259" key="3">
    <source>
        <dbReference type="Pfam" id="PF12697"/>
    </source>
</evidence>
<accession>A0A0B7KLZ8</accession>
<dbReference type="SUPFAM" id="SSF53474">
    <property type="entry name" value="alpha/beta-Hydrolases"/>
    <property type="match status" value="1"/>
</dbReference>
<dbReference type="InterPro" id="IPR050261">
    <property type="entry name" value="FrsA_esterase"/>
</dbReference>
<dbReference type="Gene3D" id="3.40.50.1820">
    <property type="entry name" value="alpha/beta hydrolase"/>
    <property type="match status" value="1"/>
</dbReference>
<evidence type="ECO:0000256" key="1">
    <source>
        <dbReference type="ARBA" id="ARBA00038115"/>
    </source>
</evidence>
<keyword evidence="2" id="KW-0732">Signal</keyword>
<dbReference type="AlphaFoldDB" id="A0A0B7KLZ8"/>
<evidence type="ECO:0000313" key="4">
    <source>
        <dbReference type="EMBL" id="CEO55850.1"/>
    </source>
</evidence>
<reference evidence="4" key="1">
    <citation type="submission" date="2015-01" db="EMBL/GenBank/DDBJ databases">
        <authorList>
            <person name="Durling Mikael"/>
        </authorList>
    </citation>
    <scope>NUCLEOTIDE SEQUENCE</scope>
</reference>
<gene>
    <name evidence="4" type="ORF">BN869_000011908_1</name>
</gene>
<evidence type="ECO:0000256" key="2">
    <source>
        <dbReference type="SAM" id="SignalP"/>
    </source>
</evidence>
<dbReference type="PANTHER" id="PTHR22946">
    <property type="entry name" value="DIENELACTONE HYDROLASE DOMAIN-CONTAINING PROTEIN-RELATED"/>
    <property type="match status" value="1"/>
</dbReference>
<name>A0A0B7KLZ8_BIOOC</name>
<comment type="similarity">
    <text evidence="1">Belongs to the AB hydrolase superfamily. FUS2 hydrolase family.</text>
</comment>
<dbReference type="InterPro" id="IPR000073">
    <property type="entry name" value="AB_hydrolase_1"/>
</dbReference>
<dbReference type="Pfam" id="PF12697">
    <property type="entry name" value="Abhydrolase_6"/>
    <property type="match status" value="1"/>
</dbReference>